<evidence type="ECO:0000313" key="1">
    <source>
        <dbReference type="EMBL" id="GGT63640.1"/>
    </source>
</evidence>
<comment type="caution">
    <text evidence="1">The sequence shown here is derived from an EMBL/GenBank/DDBJ whole genome shotgun (WGS) entry which is preliminary data.</text>
</comment>
<dbReference type="RefSeq" id="WP_189713291.1">
    <property type="nucleotide sequence ID" value="NZ_BMSA01000014.1"/>
</dbReference>
<keyword evidence="2" id="KW-1185">Reference proteome</keyword>
<reference evidence="1" key="1">
    <citation type="journal article" date="2014" name="Int. J. Syst. Evol. Microbiol.">
        <title>Complete genome sequence of Corynebacterium casei LMG S-19264T (=DSM 44701T), isolated from a smear-ripened cheese.</title>
        <authorList>
            <consortium name="US DOE Joint Genome Institute (JGI-PGF)"/>
            <person name="Walter F."/>
            <person name="Albersmeier A."/>
            <person name="Kalinowski J."/>
            <person name="Ruckert C."/>
        </authorList>
    </citation>
    <scope>NUCLEOTIDE SEQUENCE</scope>
    <source>
        <strain evidence="1">JCM 4125</strain>
    </source>
</reference>
<name>A0A918HH08_9ACTN</name>
<sequence length="134" mass="13816">MRLVRDRGFGEVDLTASADELGALARSVAEGEGLLGCASPAGADEPAGVEALAGVEVRKSPGPGVHIRLDRARQILVISGDAASRGVLADNLRDMAEAEDGGHLHVDHFPDHPYLAEGSVPLVVNSPHGGMPAR</sequence>
<dbReference type="AlphaFoldDB" id="A0A918HH08"/>
<dbReference type="InterPro" id="IPR029083">
    <property type="entry name" value="Imm32"/>
</dbReference>
<reference evidence="1" key="2">
    <citation type="submission" date="2020-09" db="EMBL/GenBank/DDBJ databases">
        <authorList>
            <person name="Sun Q."/>
            <person name="Ohkuma M."/>
        </authorList>
    </citation>
    <scope>NUCLEOTIDE SEQUENCE</scope>
    <source>
        <strain evidence="1">JCM 4125</strain>
    </source>
</reference>
<evidence type="ECO:0000313" key="2">
    <source>
        <dbReference type="Proteomes" id="UP000646776"/>
    </source>
</evidence>
<accession>A0A918HH08</accession>
<proteinExistence type="predicted"/>
<organism evidence="1 2">
    <name type="scientific">Streptomyces phaeofaciens</name>
    <dbReference type="NCBI Taxonomy" id="68254"/>
    <lineage>
        <taxon>Bacteria</taxon>
        <taxon>Bacillati</taxon>
        <taxon>Actinomycetota</taxon>
        <taxon>Actinomycetes</taxon>
        <taxon>Kitasatosporales</taxon>
        <taxon>Streptomycetaceae</taxon>
        <taxon>Streptomyces</taxon>
    </lineage>
</organism>
<dbReference type="Pfam" id="PF15566">
    <property type="entry name" value="Imm32"/>
    <property type="match status" value="1"/>
</dbReference>
<dbReference type="EMBL" id="BMSA01000014">
    <property type="protein sequence ID" value="GGT63640.1"/>
    <property type="molecule type" value="Genomic_DNA"/>
</dbReference>
<protein>
    <submittedName>
        <fullName evidence="1">Uncharacterized protein</fullName>
    </submittedName>
</protein>
<gene>
    <name evidence="1" type="ORF">GCM10010226_46610</name>
</gene>
<dbReference type="Proteomes" id="UP000646776">
    <property type="component" value="Unassembled WGS sequence"/>
</dbReference>